<feature type="domain" description="RecJ OB" evidence="10">
    <location>
        <begin position="506"/>
        <end position="610"/>
    </location>
</feature>
<comment type="caution">
    <text evidence="11">The sequence shown here is derived from an EMBL/GenBank/DDBJ whole genome shotgun (WGS) entry which is preliminary data.</text>
</comment>
<dbReference type="Pfam" id="PF01368">
    <property type="entry name" value="DHH"/>
    <property type="match status" value="1"/>
</dbReference>
<sequence>MLNLTPRYTGTRIDELPAALQPLAAQSFTLARLYAGRGIIEPDELETTLSGLLPAEMLHGVTEAVRLLDVAIDEGQRILIVGDFDCDGATSTALMMRALTAMGAKVDFLVPDRFKYGYGLTPEIVELGIETYQPQVIVTVDNGISSHEGVARAQADGITVIITDHHLTTKPVPPAEAVVNPNQQDCDFTSKALVGVGVAFYVLGRLAKLRREAGKSTVQVSQYLDLVALGTIADVGILDKNNRILVHHGLAAIRQGRCCMGILALLEQAGRDPKKLHAQDFGFVLGPRINAAGRMDNMRIGIECLLTEDWPTAQRLAHELEQLNRNRRQVEGEMRTQADSIVESLNADDESDGSNSEDSNDSHNNDDSNDIIITKKAEKNPVTNNNDQRSIVLYQDNWHQGVIGIVAGRLKESYYRPSIVFAPADMERTNGDDAIKGSARSIAGVHIRDAIEQVAEQHPNLISHFGGHAMAAGLTIKRSNFEGFVTAFNDVLDELDDSVFAEQKYTDGTLQADDFSLWFVENLAEASIWGHGFAPPIFDGVFEVLSFKVLKDKHLKLSLRYPDVQYPIEAIYFNFDSSEWDYRAEKVHLLFELAINEWNGKKSLQLMVKDLAVII</sequence>
<name>A0A5C7A3Y2_9GAMM</name>
<keyword evidence="12" id="KW-1185">Reference proteome</keyword>
<accession>A0A5C7A3Y2</accession>
<dbReference type="Pfam" id="PF02272">
    <property type="entry name" value="DHHA1"/>
    <property type="match status" value="1"/>
</dbReference>
<dbReference type="InterPro" id="IPR001667">
    <property type="entry name" value="DDH_dom"/>
</dbReference>
<keyword evidence="3" id="KW-0540">Nuclease</keyword>
<dbReference type="Gene3D" id="3.10.310.30">
    <property type="match status" value="1"/>
</dbReference>
<evidence type="ECO:0000256" key="6">
    <source>
        <dbReference type="SAM" id="Coils"/>
    </source>
</evidence>
<dbReference type="AlphaFoldDB" id="A0A5C7A3Y2"/>
<dbReference type="Pfam" id="PF17768">
    <property type="entry name" value="RecJ_OB"/>
    <property type="match status" value="1"/>
</dbReference>
<dbReference type="InterPro" id="IPR051673">
    <property type="entry name" value="SSDNA_exonuclease_RecJ"/>
</dbReference>
<dbReference type="GO" id="GO:0006310">
    <property type="term" value="P:DNA recombination"/>
    <property type="evidence" value="ECO:0007669"/>
    <property type="project" value="InterPro"/>
</dbReference>
<dbReference type="GO" id="GO:0008409">
    <property type="term" value="F:5'-3' exonuclease activity"/>
    <property type="evidence" value="ECO:0007669"/>
    <property type="project" value="InterPro"/>
</dbReference>
<evidence type="ECO:0000256" key="5">
    <source>
        <dbReference type="ARBA" id="ARBA00022839"/>
    </source>
</evidence>
<evidence type="ECO:0000313" key="12">
    <source>
        <dbReference type="Proteomes" id="UP000321903"/>
    </source>
</evidence>
<dbReference type="InterPro" id="IPR004610">
    <property type="entry name" value="RecJ"/>
</dbReference>
<evidence type="ECO:0000259" key="8">
    <source>
        <dbReference type="Pfam" id="PF01368"/>
    </source>
</evidence>
<dbReference type="PANTHER" id="PTHR30255:SF2">
    <property type="entry name" value="SINGLE-STRANDED-DNA-SPECIFIC EXONUCLEASE RECJ"/>
    <property type="match status" value="1"/>
</dbReference>
<feature type="region of interest" description="Disordered" evidence="7">
    <location>
        <begin position="346"/>
        <end position="369"/>
    </location>
</feature>
<evidence type="ECO:0000256" key="4">
    <source>
        <dbReference type="ARBA" id="ARBA00022801"/>
    </source>
</evidence>
<dbReference type="EMBL" id="VORZ01000001">
    <property type="protein sequence ID" value="TXD98337.1"/>
    <property type="molecule type" value="Genomic_DNA"/>
</dbReference>
<keyword evidence="6" id="KW-0175">Coiled coil</keyword>
<dbReference type="RefSeq" id="WP_147222705.1">
    <property type="nucleotide sequence ID" value="NZ_CAJGYY010000001.1"/>
</dbReference>
<organism evidence="11 12">
    <name type="scientific">Psychrobacter frigidicola</name>
    <dbReference type="NCBI Taxonomy" id="45611"/>
    <lineage>
        <taxon>Bacteria</taxon>
        <taxon>Pseudomonadati</taxon>
        <taxon>Pseudomonadota</taxon>
        <taxon>Gammaproteobacteria</taxon>
        <taxon>Moraxellales</taxon>
        <taxon>Moraxellaceae</taxon>
        <taxon>Psychrobacter</taxon>
    </lineage>
</organism>
<reference evidence="11 12" key="1">
    <citation type="submission" date="2019-08" db="EMBL/GenBank/DDBJ databases">
        <title>Genome sequence of Psychrobacter frigidicola ACAM304 (type strain).</title>
        <authorList>
            <person name="Bowman J.P."/>
        </authorList>
    </citation>
    <scope>NUCLEOTIDE SEQUENCE [LARGE SCALE GENOMIC DNA]</scope>
    <source>
        <strain evidence="11 12">ACAM 304</strain>
    </source>
</reference>
<evidence type="ECO:0000259" key="10">
    <source>
        <dbReference type="Pfam" id="PF17768"/>
    </source>
</evidence>
<dbReference type="OrthoDB" id="9809852at2"/>
<dbReference type="SUPFAM" id="SSF64182">
    <property type="entry name" value="DHH phosphoesterases"/>
    <property type="match status" value="1"/>
</dbReference>
<evidence type="ECO:0000259" key="9">
    <source>
        <dbReference type="Pfam" id="PF02272"/>
    </source>
</evidence>
<feature type="domain" description="DHHA1" evidence="9">
    <location>
        <begin position="390"/>
        <end position="492"/>
    </location>
</feature>
<dbReference type="InterPro" id="IPR041122">
    <property type="entry name" value="RecJ_OB"/>
</dbReference>
<dbReference type="Gene3D" id="3.90.1640.30">
    <property type="match status" value="1"/>
</dbReference>
<comment type="similarity">
    <text evidence="1">Belongs to the RecJ family.</text>
</comment>
<dbReference type="Proteomes" id="UP000321903">
    <property type="component" value="Unassembled WGS sequence"/>
</dbReference>
<dbReference type="GO" id="GO:0006281">
    <property type="term" value="P:DNA repair"/>
    <property type="evidence" value="ECO:0007669"/>
    <property type="project" value="InterPro"/>
</dbReference>
<dbReference type="InterPro" id="IPR038763">
    <property type="entry name" value="DHH_sf"/>
</dbReference>
<keyword evidence="4" id="KW-0378">Hydrolase</keyword>
<evidence type="ECO:0000256" key="1">
    <source>
        <dbReference type="ARBA" id="ARBA00005915"/>
    </source>
</evidence>
<evidence type="ECO:0000256" key="7">
    <source>
        <dbReference type="SAM" id="MobiDB-lite"/>
    </source>
</evidence>
<evidence type="ECO:0000256" key="3">
    <source>
        <dbReference type="ARBA" id="ARBA00022722"/>
    </source>
</evidence>
<protein>
    <recommendedName>
        <fullName evidence="2">Single-stranded-DNA-specific exonuclease RecJ</fullName>
    </recommendedName>
</protein>
<evidence type="ECO:0000313" key="11">
    <source>
        <dbReference type="EMBL" id="TXD98337.1"/>
    </source>
</evidence>
<feature type="coiled-coil region" evidence="6">
    <location>
        <begin position="313"/>
        <end position="340"/>
    </location>
</feature>
<gene>
    <name evidence="11" type="primary">recJ</name>
    <name evidence="11" type="ORF">ES754_05270</name>
</gene>
<feature type="domain" description="DDH" evidence="8">
    <location>
        <begin position="77"/>
        <end position="231"/>
    </location>
</feature>
<dbReference type="GO" id="GO:0003676">
    <property type="term" value="F:nucleic acid binding"/>
    <property type="evidence" value="ECO:0007669"/>
    <property type="project" value="InterPro"/>
</dbReference>
<dbReference type="PANTHER" id="PTHR30255">
    <property type="entry name" value="SINGLE-STRANDED-DNA-SPECIFIC EXONUCLEASE RECJ"/>
    <property type="match status" value="1"/>
</dbReference>
<dbReference type="NCBIfam" id="TIGR00644">
    <property type="entry name" value="recJ"/>
    <property type="match status" value="1"/>
</dbReference>
<keyword evidence="5 11" id="KW-0269">Exonuclease</keyword>
<proteinExistence type="inferred from homology"/>
<dbReference type="InterPro" id="IPR003156">
    <property type="entry name" value="DHHA1_dom"/>
</dbReference>
<evidence type="ECO:0000256" key="2">
    <source>
        <dbReference type="ARBA" id="ARBA00019841"/>
    </source>
</evidence>